<evidence type="ECO:0000256" key="11">
    <source>
        <dbReference type="SAM" id="MobiDB-lite"/>
    </source>
</evidence>
<keyword evidence="9" id="KW-0472">Membrane</keyword>
<protein>
    <submittedName>
        <fullName evidence="14">Porin</fullName>
    </submittedName>
</protein>
<dbReference type="InterPro" id="IPR023614">
    <property type="entry name" value="Porin_dom_sf"/>
</dbReference>
<dbReference type="CDD" id="cd00342">
    <property type="entry name" value="gram_neg_porins"/>
    <property type="match status" value="1"/>
</dbReference>
<dbReference type="Pfam" id="PF13609">
    <property type="entry name" value="Porin_4"/>
    <property type="match status" value="1"/>
</dbReference>
<evidence type="ECO:0000256" key="2">
    <source>
        <dbReference type="ARBA" id="ARBA00011233"/>
    </source>
</evidence>
<keyword evidence="7" id="KW-0406">Ion transport</keyword>
<dbReference type="SUPFAM" id="SSF56935">
    <property type="entry name" value="Porins"/>
    <property type="match status" value="1"/>
</dbReference>
<evidence type="ECO:0000256" key="9">
    <source>
        <dbReference type="ARBA" id="ARBA00023136"/>
    </source>
</evidence>
<geneLocation type="plasmid" evidence="15">
    <name>penh92</name>
</geneLocation>
<evidence type="ECO:0000256" key="8">
    <source>
        <dbReference type="ARBA" id="ARBA00023114"/>
    </source>
</evidence>
<evidence type="ECO:0000259" key="13">
    <source>
        <dbReference type="Pfam" id="PF13609"/>
    </source>
</evidence>
<keyword evidence="10" id="KW-0998">Cell outer membrane</keyword>
<keyword evidence="14" id="KW-0614">Plasmid</keyword>
<evidence type="ECO:0000256" key="12">
    <source>
        <dbReference type="SAM" id="SignalP"/>
    </source>
</evidence>
<evidence type="ECO:0000256" key="10">
    <source>
        <dbReference type="ARBA" id="ARBA00023237"/>
    </source>
</evidence>
<evidence type="ECO:0000313" key="14">
    <source>
        <dbReference type="EMBL" id="AQV99137.1"/>
    </source>
</evidence>
<dbReference type="OrthoDB" id="8952625at2"/>
<dbReference type="GO" id="GO:0006811">
    <property type="term" value="P:monoatomic ion transport"/>
    <property type="evidence" value="ECO:0007669"/>
    <property type="project" value="UniProtKB-KW"/>
</dbReference>
<keyword evidence="5" id="KW-0812">Transmembrane</keyword>
<dbReference type="InterPro" id="IPR033900">
    <property type="entry name" value="Gram_neg_porin_domain"/>
</dbReference>
<comment type="subcellular location">
    <subcellularLocation>
        <location evidence="1">Cell outer membrane</location>
        <topology evidence="1">Multi-pass membrane protein</topology>
    </subcellularLocation>
</comment>
<evidence type="ECO:0000256" key="5">
    <source>
        <dbReference type="ARBA" id="ARBA00022692"/>
    </source>
</evidence>
<name>A0A1U9V3B3_CUPNE</name>
<dbReference type="GO" id="GO:0015288">
    <property type="term" value="F:porin activity"/>
    <property type="evidence" value="ECO:0007669"/>
    <property type="project" value="UniProtKB-KW"/>
</dbReference>
<dbReference type="KEGG" id="cuh:BJN34_35245"/>
<gene>
    <name evidence="14" type="ORF">BJN34_35245</name>
</gene>
<evidence type="ECO:0000313" key="15">
    <source>
        <dbReference type="Proteomes" id="UP000189627"/>
    </source>
</evidence>
<feature type="signal peptide" evidence="12">
    <location>
        <begin position="1"/>
        <end position="19"/>
    </location>
</feature>
<evidence type="ECO:0000256" key="4">
    <source>
        <dbReference type="ARBA" id="ARBA00022452"/>
    </source>
</evidence>
<reference evidence="15" key="1">
    <citation type="submission" date="2017-02" db="EMBL/GenBank/DDBJ databases">
        <title>Complete genome sequence of Cupriavidus necator strain NH9, a 3-chlorobenzoate degrader.</title>
        <authorList>
            <person name="Moriuchi R."/>
            <person name="Dohra H."/>
            <person name="Ogawa N."/>
        </authorList>
    </citation>
    <scope>NUCLEOTIDE SEQUENCE [LARGE SCALE GENOMIC DNA]</scope>
    <source>
        <strain evidence="15">NH9</strain>
        <plasmid evidence="15">penh92</plasmid>
    </source>
</reference>
<dbReference type="PANTHER" id="PTHR34501">
    <property type="entry name" value="PROTEIN YDDL-RELATED"/>
    <property type="match status" value="1"/>
</dbReference>
<feature type="compositionally biased region" description="Polar residues" evidence="11">
    <location>
        <begin position="178"/>
        <end position="191"/>
    </location>
</feature>
<dbReference type="InterPro" id="IPR050298">
    <property type="entry name" value="Gram-neg_bact_OMP"/>
</dbReference>
<dbReference type="RefSeq" id="WP_078201562.1">
    <property type="nucleotide sequence ID" value="NZ_CP017759.1"/>
</dbReference>
<comment type="subunit">
    <text evidence="2">Homotrimer.</text>
</comment>
<dbReference type="PANTHER" id="PTHR34501:SF9">
    <property type="entry name" value="MAJOR OUTER MEMBRANE PROTEIN P.IA"/>
    <property type="match status" value="1"/>
</dbReference>
<evidence type="ECO:0000256" key="6">
    <source>
        <dbReference type="ARBA" id="ARBA00022729"/>
    </source>
</evidence>
<keyword evidence="6 12" id="KW-0732">Signal</keyword>
<organism evidence="14 15">
    <name type="scientific">Cupriavidus necator</name>
    <name type="common">Alcaligenes eutrophus</name>
    <name type="synonym">Ralstonia eutropha</name>
    <dbReference type="NCBI Taxonomy" id="106590"/>
    <lineage>
        <taxon>Bacteria</taxon>
        <taxon>Pseudomonadati</taxon>
        <taxon>Pseudomonadota</taxon>
        <taxon>Betaproteobacteria</taxon>
        <taxon>Burkholderiales</taxon>
        <taxon>Burkholderiaceae</taxon>
        <taxon>Cupriavidus</taxon>
    </lineage>
</organism>
<dbReference type="Proteomes" id="UP000189627">
    <property type="component" value="Plasmid pENH92"/>
</dbReference>
<dbReference type="AlphaFoldDB" id="A0A1U9V3B3"/>
<feature type="domain" description="Porin" evidence="13">
    <location>
        <begin position="10"/>
        <end position="346"/>
    </location>
</feature>
<dbReference type="Gene3D" id="2.40.160.10">
    <property type="entry name" value="Porin"/>
    <property type="match status" value="1"/>
</dbReference>
<feature type="region of interest" description="Disordered" evidence="11">
    <location>
        <begin position="178"/>
        <end position="197"/>
    </location>
</feature>
<proteinExistence type="predicted"/>
<accession>A0A1U9V3B3</accession>
<dbReference type="GO" id="GO:0009279">
    <property type="term" value="C:cell outer membrane"/>
    <property type="evidence" value="ECO:0007669"/>
    <property type="project" value="UniProtKB-SubCell"/>
</dbReference>
<keyword evidence="8" id="KW-0626">Porin</keyword>
<evidence type="ECO:0000256" key="7">
    <source>
        <dbReference type="ARBA" id="ARBA00023065"/>
    </source>
</evidence>
<dbReference type="EMBL" id="CP017759">
    <property type="protein sequence ID" value="AQV99137.1"/>
    <property type="molecule type" value="Genomic_DNA"/>
</dbReference>
<evidence type="ECO:0000256" key="1">
    <source>
        <dbReference type="ARBA" id="ARBA00004571"/>
    </source>
</evidence>
<keyword evidence="4" id="KW-1134">Transmembrane beta strand</keyword>
<keyword evidence="3" id="KW-0813">Transport</keyword>
<dbReference type="GO" id="GO:0046930">
    <property type="term" value="C:pore complex"/>
    <property type="evidence" value="ECO:0007669"/>
    <property type="project" value="UniProtKB-KW"/>
</dbReference>
<evidence type="ECO:0000256" key="3">
    <source>
        <dbReference type="ARBA" id="ARBA00022448"/>
    </source>
</evidence>
<feature type="chain" id="PRO_5012730711" evidence="12">
    <location>
        <begin position="20"/>
        <end position="393"/>
    </location>
</feature>
<sequence length="393" mass="41157">MKNGVVCLSLLALAAGAHGQSNVTLYGRIDNGMTYWSGRGDGRLVGLQSGGFGESWWGIRGTEELGRGTKAIFKLETGLNTVNGNVQNGSFFGRHAWIGMTNDNVGTFKMGNIGAGEIMQDSYAVDPQLFQQFAISTLVRGRNWSQASHALEYTSPNLGALTLKGQYSLTGNPNGWNSAPSSSGISGTGPNQLGAAQGRTGGVSAAYQAGNLALLAIYDETRDPNGKFSNVYVSSRSVMVGGTYIWGVLQAYVGYQHLSAPDASFAGYGLTPGALPSGVSGVPTAVDHEWFGVGYRAHPLLNLTAAVYHANANNGNGNATMYTLGGTYSLSKRTFLYTELAYLHNSSTSNVGLGNGFLDPYGPNRTQGGATGNVGPNYGHSQVGLIAGMMSIF</sequence>